<keyword evidence="1 2" id="KW-0732">Signal</keyword>
<keyword evidence="5" id="KW-1185">Reference proteome</keyword>
<dbReference type="Gene3D" id="2.40.160.20">
    <property type="match status" value="1"/>
</dbReference>
<sequence length="183" mass="19354">MKLKVSALVLATLVSSPALAGDAGTSYAGLQYAQASYEETVYGYDIEGDPSVLVGRLGHYLTDNFSFEGRVGLGLSDDEVTVNGYDTDVTVEVDHLFGAYAVGHLPVTDVVSIYALAGFTQGEATAKADGMSATDDDSGFSYGVGGEVNFFSRQFSGTLEYMSYLDKSSYEVSAISAGVNYQF</sequence>
<evidence type="ECO:0000256" key="2">
    <source>
        <dbReference type="SAM" id="SignalP"/>
    </source>
</evidence>
<dbReference type="RefSeq" id="WP_072825051.1">
    <property type="nucleotide sequence ID" value="NZ_FQUJ01000020.1"/>
</dbReference>
<reference evidence="4 5" key="1">
    <citation type="submission" date="2016-11" db="EMBL/GenBank/DDBJ databases">
        <authorList>
            <person name="Jaros S."/>
            <person name="Januszkiewicz K."/>
            <person name="Wedrychowicz H."/>
        </authorList>
    </citation>
    <scope>NUCLEOTIDE SEQUENCE [LARGE SCALE GENOMIC DNA]</scope>
    <source>
        <strain evidence="4 5">DSM 19980</strain>
    </source>
</reference>
<feature type="signal peptide" evidence="2">
    <location>
        <begin position="1"/>
        <end position="20"/>
    </location>
</feature>
<name>A0A1M5E1I0_9GAMM</name>
<dbReference type="EMBL" id="FQUJ01000020">
    <property type="protein sequence ID" value="SHF73093.1"/>
    <property type="molecule type" value="Genomic_DNA"/>
</dbReference>
<organism evidence="4 5">
    <name type="scientific">Modicisalibacter ilicicola DSM 19980</name>
    <dbReference type="NCBI Taxonomy" id="1121942"/>
    <lineage>
        <taxon>Bacteria</taxon>
        <taxon>Pseudomonadati</taxon>
        <taxon>Pseudomonadota</taxon>
        <taxon>Gammaproteobacteria</taxon>
        <taxon>Oceanospirillales</taxon>
        <taxon>Halomonadaceae</taxon>
        <taxon>Modicisalibacter</taxon>
    </lineage>
</organism>
<proteinExistence type="predicted"/>
<dbReference type="SUPFAM" id="SSF56925">
    <property type="entry name" value="OMPA-like"/>
    <property type="match status" value="1"/>
</dbReference>
<protein>
    <submittedName>
        <fullName evidence="4">Outer membrane insertion C-terminal signal</fullName>
    </submittedName>
</protein>
<gene>
    <name evidence="4" type="ORF">SAMN02745148_03394</name>
</gene>
<dbReference type="InterPro" id="IPR011250">
    <property type="entry name" value="OMP/PagP_B-barrel"/>
</dbReference>
<feature type="chain" id="PRO_5013313677" evidence="2">
    <location>
        <begin position="21"/>
        <end position="183"/>
    </location>
</feature>
<dbReference type="AlphaFoldDB" id="A0A1M5E1I0"/>
<evidence type="ECO:0000259" key="3">
    <source>
        <dbReference type="Pfam" id="PF13505"/>
    </source>
</evidence>
<evidence type="ECO:0000313" key="4">
    <source>
        <dbReference type="EMBL" id="SHF73093.1"/>
    </source>
</evidence>
<dbReference type="Proteomes" id="UP000184346">
    <property type="component" value="Unassembled WGS sequence"/>
</dbReference>
<feature type="domain" description="Outer membrane protein beta-barrel" evidence="3">
    <location>
        <begin position="7"/>
        <end position="183"/>
    </location>
</feature>
<dbReference type="Pfam" id="PF13505">
    <property type="entry name" value="OMP_b-brl"/>
    <property type="match status" value="1"/>
</dbReference>
<accession>A0A1M5E1I0</accession>
<dbReference type="OrthoDB" id="6115907at2"/>
<evidence type="ECO:0000313" key="5">
    <source>
        <dbReference type="Proteomes" id="UP000184346"/>
    </source>
</evidence>
<dbReference type="InterPro" id="IPR027385">
    <property type="entry name" value="Beta-barrel_OMP"/>
</dbReference>
<dbReference type="STRING" id="1121942.SAMN02745148_03394"/>
<evidence type="ECO:0000256" key="1">
    <source>
        <dbReference type="ARBA" id="ARBA00022729"/>
    </source>
</evidence>